<sequence>MSFTKTYFLCPTSTIIPPPPTGTLCLGSIIHSTSAPQYPLNRGSIVPVTDGFPPAEETDWKKTVANERGQSLGVYAQFLQVATGGLSLGPEVDVEHSKKTESTFAFDKLTTLAFEPTQTYVEEAIKAPAVQNWLREPRQKFSLVNQLFMVTGVKIVKGANIKYSTSQITTVKGNIGVDVAALGTTFGPKGHWTRNNDDTTESNRESEFVFAFCVKRLRFGRKVKLQEYSKDAFMTVGGKKDDDESVLVEEVDGADIKSAELSVDETGNGDVYCVHA</sequence>
<dbReference type="Proteomes" id="UP000265631">
    <property type="component" value="Unassembled WGS sequence"/>
</dbReference>
<keyword evidence="2" id="KW-1185">Reference proteome</keyword>
<accession>A0A395M5Z4</accession>
<dbReference type="AlphaFoldDB" id="A0A395M5Z4"/>
<proteinExistence type="predicted"/>
<dbReference type="EMBL" id="PXXK01000599">
    <property type="protein sequence ID" value="RFN43277.1"/>
    <property type="molecule type" value="Genomic_DNA"/>
</dbReference>
<protein>
    <submittedName>
        <fullName evidence="1">Uncharacterized protein</fullName>
    </submittedName>
</protein>
<evidence type="ECO:0000313" key="2">
    <source>
        <dbReference type="Proteomes" id="UP000265631"/>
    </source>
</evidence>
<reference evidence="1 2" key="1">
    <citation type="journal article" date="2018" name="PLoS Pathog.">
        <title>Evolution of structural diversity of trichothecenes, a family of toxins produced by plant pathogenic and entomopathogenic fungi.</title>
        <authorList>
            <person name="Proctor R.H."/>
            <person name="McCormick S.P."/>
            <person name="Kim H.S."/>
            <person name="Cardoza R.E."/>
            <person name="Stanley A.M."/>
            <person name="Lindo L."/>
            <person name="Kelly A."/>
            <person name="Brown D.W."/>
            <person name="Lee T."/>
            <person name="Vaughan M.M."/>
            <person name="Alexander N.J."/>
            <person name="Busman M."/>
            <person name="Gutierrez S."/>
        </authorList>
    </citation>
    <scope>NUCLEOTIDE SEQUENCE [LARGE SCALE GENOMIC DNA]</scope>
    <source>
        <strain evidence="1 2">NRRL 13405</strain>
    </source>
</reference>
<gene>
    <name evidence="1" type="ORF">FIE12Z_12467</name>
</gene>
<organism evidence="1 2">
    <name type="scientific">Fusarium flagelliforme</name>
    <dbReference type="NCBI Taxonomy" id="2675880"/>
    <lineage>
        <taxon>Eukaryota</taxon>
        <taxon>Fungi</taxon>
        <taxon>Dikarya</taxon>
        <taxon>Ascomycota</taxon>
        <taxon>Pezizomycotina</taxon>
        <taxon>Sordariomycetes</taxon>
        <taxon>Hypocreomycetidae</taxon>
        <taxon>Hypocreales</taxon>
        <taxon>Nectriaceae</taxon>
        <taxon>Fusarium</taxon>
        <taxon>Fusarium incarnatum-equiseti species complex</taxon>
    </lineage>
</organism>
<comment type="caution">
    <text evidence="1">The sequence shown here is derived from an EMBL/GenBank/DDBJ whole genome shotgun (WGS) entry which is preliminary data.</text>
</comment>
<name>A0A395M5Z4_9HYPO</name>
<evidence type="ECO:0000313" key="1">
    <source>
        <dbReference type="EMBL" id="RFN43277.1"/>
    </source>
</evidence>
<dbReference type="STRING" id="2594813.A0A395M5Z4"/>